<dbReference type="NCBIfam" id="TIGR01868">
    <property type="entry name" value="casD_Cas5e"/>
    <property type="match status" value="1"/>
</dbReference>
<protein>
    <submittedName>
        <fullName evidence="2">CRISPR-associated protein Cas5</fullName>
    </submittedName>
</protein>
<dbReference type="GO" id="GO:0003723">
    <property type="term" value="F:RNA binding"/>
    <property type="evidence" value="ECO:0007669"/>
    <property type="project" value="InterPro"/>
</dbReference>
<dbReference type="RefSeq" id="WP_008522377.1">
    <property type="nucleotide sequence ID" value="NZ_CM001376.1"/>
</dbReference>
<dbReference type="STRING" id="885272.JonanDRAFT_0160"/>
<sequence>MDFLVLRFRGPMMSFGDVAVDEQRPIDRFPGVSMVTGLVANALGWDWSETEKLQALQDRLVLAVREDLAGERLREYQTVALPGKGGLFVTHSIPCSRNLDKPMTVQKYLSYWANSLITCFISLTGLGTPTLDEVACALKKPARPLFLGRKTCLPTEPVFRGEIFGAESPEEAVLRSCQLDKRPLKFVESPHSCVVEWPYDGRTVVSQSEIFERRDLKQWKNNIHGGSRLVVRRMVSADRFKRR</sequence>
<dbReference type="CDD" id="cd09756">
    <property type="entry name" value="Cas5_I-E"/>
    <property type="match status" value="1"/>
</dbReference>
<evidence type="ECO:0000313" key="3">
    <source>
        <dbReference type="Proteomes" id="UP000003806"/>
    </source>
</evidence>
<dbReference type="InterPro" id="IPR010147">
    <property type="entry name" value="CRISPR-assoc_prot_CasD"/>
</dbReference>
<keyword evidence="3" id="KW-1185">Reference proteome</keyword>
<dbReference type="InterPro" id="IPR021124">
    <property type="entry name" value="CRISPR-assoc_prot_Cas5"/>
</dbReference>
<dbReference type="NCBIfam" id="TIGR02593">
    <property type="entry name" value="CRISPR_cas5"/>
    <property type="match status" value="1"/>
</dbReference>
<evidence type="ECO:0000256" key="1">
    <source>
        <dbReference type="ARBA" id="ARBA00023118"/>
    </source>
</evidence>
<organism evidence="2 3">
    <name type="scientific">Jonquetella anthropi DSM 22815</name>
    <dbReference type="NCBI Taxonomy" id="885272"/>
    <lineage>
        <taxon>Bacteria</taxon>
        <taxon>Thermotogati</taxon>
        <taxon>Synergistota</taxon>
        <taxon>Synergistia</taxon>
        <taxon>Synergistales</taxon>
        <taxon>Dethiosulfovibrionaceae</taxon>
        <taxon>Jonquetella</taxon>
    </lineage>
</organism>
<keyword evidence="1" id="KW-0051">Antiviral defense</keyword>
<dbReference type="GO" id="GO:0043571">
    <property type="term" value="P:maintenance of CRISPR repeat elements"/>
    <property type="evidence" value="ECO:0007669"/>
    <property type="project" value="InterPro"/>
</dbReference>
<name>H0UMB4_9BACT</name>
<dbReference type="GO" id="GO:0051607">
    <property type="term" value="P:defense response to virus"/>
    <property type="evidence" value="ECO:0007669"/>
    <property type="project" value="UniProtKB-KW"/>
</dbReference>
<gene>
    <name evidence="2" type="ORF">JonanDRAFT_0160</name>
</gene>
<dbReference type="Pfam" id="PF09704">
    <property type="entry name" value="Cas_Cas5d"/>
    <property type="match status" value="1"/>
</dbReference>
<evidence type="ECO:0000313" key="2">
    <source>
        <dbReference type="EMBL" id="EHM12587.1"/>
    </source>
</evidence>
<dbReference type="AlphaFoldDB" id="H0UMB4"/>
<dbReference type="eggNOG" id="ENOG502ZA2W">
    <property type="taxonomic scope" value="Bacteria"/>
</dbReference>
<dbReference type="Proteomes" id="UP000003806">
    <property type="component" value="Chromosome"/>
</dbReference>
<dbReference type="OrthoDB" id="3189549at2"/>
<dbReference type="HOGENOM" id="CLU_1102141_0_0_0"/>
<proteinExistence type="predicted"/>
<dbReference type="EMBL" id="CM001376">
    <property type="protein sequence ID" value="EHM12587.1"/>
    <property type="molecule type" value="Genomic_DNA"/>
</dbReference>
<accession>H0UMB4</accession>
<dbReference type="InterPro" id="IPR013422">
    <property type="entry name" value="CRISPR-assoc_prot_Cas5_N"/>
</dbReference>
<reference evidence="2 3" key="1">
    <citation type="submission" date="2011-11" db="EMBL/GenBank/DDBJ databases">
        <title>The Noncontiguous Finished genome of Jonquetella anthropi DSM 22815.</title>
        <authorList>
            <consortium name="US DOE Joint Genome Institute (JGI-PGF)"/>
            <person name="Lucas S."/>
            <person name="Copeland A."/>
            <person name="Lapidus A."/>
            <person name="Glavina del Rio T."/>
            <person name="Dalin E."/>
            <person name="Tice H."/>
            <person name="Bruce D."/>
            <person name="Goodwin L."/>
            <person name="Pitluck S."/>
            <person name="Peters L."/>
            <person name="Mikhailova N."/>
            <person name="Held B."/>
            <person name="Kyrpides N."/>
            <person name="Mavromatis K."/>
            <person name="Ivanova N."/>
            <person name="Markowitz V."/>
            <person name="Cheng J.-F."/>
            <person name="Hugenholtz P."/>
            <person name="Woyke T."/>
            <person name="Wu D."/>
            <person name="Gronow S."/>
            <person name="Wellnitz S."/>
            <person name="Brambilla E."/>
            <person name="Klenk H.-P."/>
            <person name="Eisen J.A."/>
        </authorList>
    </citation>
    <scope>NUCLEOTIDE SEQUENCE [LARGE SCALE GENOMIC DNA]</scope>
    <source>
        <strain evidence="2 3">DSM 22815</strain>
    </source>
</reference>
<dbReference type="Gene3D" id="3.30.70.2660">
    <property type="match status" value="1"/>
</dbReference>